<keyword evidence="1" id="KW-0812">Transmembrane</keyword>
<keyword evidence="1" id="KW-1133">Transmembrane helix</keyword>
<evidence type="ECO:0008006" key="4">
    <source>
        <dbReference type="Google" id="ProtNLM"/>
    </source>
</evidence>
<organism evidence="2 3">
    <name type="scientific">Haloferax namakaokahaiae</name>
    <dbReference type="NCBI Taxonomy" id="1748331"/>
    <lineage>
        <taxon>Archaea</taxon>
        <taxon>Methanobacteriati</taxon>
        <taxon>Methanobacteriota</taxon>
        <taxon>Stenosarchaea group</taxon>
        <taxon>Halobacteria</taxon>
        <taxon>Halobacteriales</taxon>
        <taxon>Haloferacaceae</taxon>
        <taxon>Haloferax</taxon>
    </lineage>
</organism>
<dbReference type="RefSeq" id="WP_390223372.1">
    <property type="nucleotide sequence ID" value="NZ_JBHTAA010000005.1"/>
</dbReference>
<gene>
    <name evidence="2" type="ORF">ACFQJC_10865</name>
</gene>
<comment type="caution">
    <text evidence="2">The sequence shown here is derived from an EMBL/GenBank/DDBJ whole genome shotgun (WGS) entry which is preliminary data.</text>
</comment>
<evidence type="ECO:0000256" key="1">
    <source>
        <dbReference type="SAM" id="Phobius"/>
    </source>
</evidence>
<reference evidence="2 3" key="1">
    <citation type="journal article" date="2019" name="Int. J. Syst. Evol. Microbiol.">
        <title>The Global Catalogue of Microorganisms (GCM) 10K type strain sequencing project: providing services to taxonomists for standard genome sequencing and annotation.</title>
        <authorList>
            <consortium name="The Broad Institute Genomics Platform"/>
            <consortium name="The Broad Institute Genome Sequencing Center for Infectious Disease"/>
            <person name="Wu L."/>
            <person name="Ma J."/>
        </authorList>
    </citation>
    <scope>NUCLEOTIDE SEQUENCE [LARGE SCALE GENOMIC DNA]</scope>
    <source>
        <strain evidence="2 3">DSM 29988</strain>
    </source>
</reference>
<protein>
    <recommendedName>
        <fullName evidence="4">DUF3592 domain-containing protein</fullName>
    </recommendedName>
</protein>
<feature type="transmembrane region" description="Helical" evidence="1">
    <location>
        <begin position="112"/>
        <end position="130"/>
    </location>
</feature>
<accession>A0ABD5ZFN5</accession>
<feature type="transmembrane region" description="Helical" evidence="1">
    <location>
        <begin position="7"/>
        <end position="28"/>
    </location>
</feature>
<name>A0ABD5ZFN5_9EURY</name>
<sequence length="136" mass="15642">MTELKHFLAFFLCGSLALAGVLSFIVYVEYDYHYSYEREVEEFPRQLFTLEYDELRPEEREVVDAAMEKNGWFNEGVVRANDSSYPPEGIEKGEHKYLFSSYRTFDWSDPPTLGSALLFVFGSLGVLAAIRADIKS</sequence>
<dbReference type="AlphaFoldDB" id="A0ABD5ZFN5"/>
<evidence type="ECO:0000313" key="2">
    <source>
        <dbReference type="EMBL" id="MFC7204018.1"/>
    </source>
</evidence>
<dbReference type="EMBL" id="JBHTAA010000005">
    <property type="protein sequence ID" value="MFC7204018.1"/>
    <property type="molecule type" value="Genomic_DNA"/>
</dbReference>
<proteinExistence type="predicted"/>
<evidence type="ECO:0000313" key="3">
    <source>
        <dbReference type="Proteomes" id="UP001596481"/>
    </source>
</evidence>
<keyword evidence="1" id="KW-0472">Membrane</keyword>
<dbReference type="Proteomes" id="UP001596481">
    <property type="component" value="Unassembled WGS sequence"/>
</dbReference>
<keyword evidence="3" id="KW-1185">Reference proteome</keyword>